<feature type="signal peptide" evidence="1">
    <location>
        <begin position="1"/>
        <end position="27"/>
    </location>
</feature>
<dbReference type="Proteomes" id="UP001634394">
    <property type="component" value="Unassembled WGS sequence"/>
</dbReference>
<proteinExistence type="predicted"/>
<comment type="caution">
    <text evidence="2">The sequence shown here is derived from an EMBL/GenBank/DDBJ whole genome shotgun (WGS) entry which is preliminary data.</text>
</comment>
<keyword evidence="1" id="KW-0732">Signal</keyword>
<reference evidence="2 3" key="1">
    <citation type="submission" date="2024-11" db="EMBL/GenBank/DDBJ databases">
        <title>Chromosome-level genome assembly of the freshwater bivalve Anodonta woodiana.</title>
        <authorList>
            <person name="Chen X."/>
        </authorList>
    </citation>
    <scope>NUCLEOTIDE SEQUENCE [LARGE SCALE GENOMIC DNA]</scope>
    <source>
        <strain evidence="2">MN2024</strain>
        <tissue evidence="2">Gills</tissue>
    </source>
</reference>
<name>A0ABD3UCE6_SINWO</name>
<gene>
    <name evidence="2" type="ORF">ACJMK2_017603</name>
</gene>
<dbReference type="AlphaFoldDB" id="A0ABD3UCE6"/>
<sequence length="222" mass="24796">MAKINCYISGLLLAVVWYPTISTVAVAVCEKKTLDGCLQTISSLIEDDDNLDYRISVMCSDNGQQATRCAIRELVNCPDFLSKPTGHDMQLHFLEEITVQDQTDACNVWNGIPDTVKNTLHQVYNSKMTEICVMMSSSQITPEPDGSFNACGYINLRDNCVLQTIQSQYPQYEKDSRAVMNASLVFSSCVEHKHDNNGSNEMASVIARYYLLMAVLLCILLK</sequence>
<feature type="chain" id="PRO_5044821229" evidence="1">
    <location>
        <begin position="28"/>
        <end position="222"/>
    </location>
</feature>
<protein>
    <submittedName>
        <fullName evidence="2">Uncharacterized protein</fullName>
    </submittedName>
</protein>
<evidence type="ECO:0000313" key="3">
    <source>
        <dbReference type="Proteomes" id="UP001634394"/>
    </source>
</evidence>
<evidence type="ECO:0000256" key="1">
    <source>
        <dbReference type="SAM" id="SignalP"/>
    </source>
</evidence>
<evidence type="ECO:0000313" key="2">
    <source>
        <dbReference type="EMBL" id="KAL3846630.1"/>
    </source>
</evidence>
<keyword evidence="3" id="KW-1185">Reference proteome</keyword>
<dbReference type="EMBL" id="JBJQND010000016">
    <property type="protein sequence ID" value="KAL3846630.1"/>
    <property type="molecule type" value="Genomic_DNA"/>
</dbReference>
<accession>A0ABD3UCE6</accession>
<organism evidence="2 3">
    <name type="scientific">Sinanodonta woodiana</name>
    <name type="common">Chinese pond mussel</name>
    <name type="synonym">Anodonta woodiana</name>
    <dbReference type="NCBI Taxonomy" id="1069815"/>
    <lineage>
        <taxon>Eukaryota</taxon>
        <taxon>Metazoa</taxon>
        <taxon>Spiralia</taxon>
        <taxon>Lophotrochozoa</taxon>
        <taxon>Mollusca</taxon>
        <taxon>Bivalvia</taxon>
        <taxon>Autobranchia</taxon>
        <taxon>Heteroconchia</taxon>
        <taxon>Palaeoheterodonta</taxon>
        <taxon>Unionida</taxon>
        <taxon>Unionoidea</taxon>
        <taxon>Unionidae</taxon>
        <taxon>Unioninae</taxon>
        <taxon>Sinanodonta</taxon>
    </lineage>
</organism>